<evidence type="ECO:0000256" key="2">
    <source>
        <dbReference type="ARBA" id="ARBA00022692"/>
    </source>
</evidence>
<dbReference type="RefSeq" id="WP_373289420.1">
    <property type="nucleotide sequence ID" value="NZ_BMOY01000019.1"/>
</dbReference>
<feature type="transmembrane region" description="Helical" evidence="5">
    <location>
        <begin position="116"/>
        <end position="140"/>
    </location>
</feature>
<comment type="subcellular location">
    <subcellularLocation>
        <location evidence="1">Membrane</location>
        <topology evidence="1">Multi-pass membrane protein</topology>
    </subcellularLocation>
</comment>
<sequence>MRVSTADLVIAAIILLGGLNGYRTGFIRQVTRLFGAVIAYGLSLYLRPYVAPVIRGMHLFPQWPASGLASQLLGDLSDAMAFAAVFVVTFFLLRYAVGLIETLFSLPVISWLNRMAGLAVGLVFALLFVYVGALIAQYIADPPLQHALHQSVILHGLGVFSKPALGQTGAGGLAMRV</sequence>
<dbReference type="Pfam" id="PF02674">
    <property type="entry name" value="Colicin_V"/>
    <property type="match status" value="1"/>
</dbReference>
<gene>
    <name evidence="6" type="ORF">GCM10010885_14300</name>
</gene>
<reference evidence="6" key="2">
    <citation type="submission" date="2020-09" db="EMBL/GenBank/DDBJ databases">
        <authorList>
            <person name="Sun Q."/>
            <person name="Ohkuma M."/>
        </authorList>
    </citation>
    <scope>NUCLEOTIDE SEQUENCE</scope>
    <source>
        <strain evidence="6">JCM 18487</strain>
    </source>
</reference>
<keyword evidence="7" id="KW-1185">Reference proteome</keyword>
<proteinExistence type="predicted"/>
<keyword evidence="2 5" id="KW-0812">Transmembrane</keyword>
<dbReference type="AlphaFoldDB" id="A0A917KAC0"/>
<accession>A0A917KAC0</accession>
<name>A0A917KAC0_9BACL</name>
<protein>
    <recommendedName>
        <fullName evidence="8">Membrane protein required for colicin V production</fullName>
    </recommendedName>
</protein>
<dbReference type="PANTHER" id="PTHR37306">
    <property type="entry name" value="COLICIN V PRODUCTION PROTEIN"/>
    <property type="match status" value="1"/>
</dbReference>
<feature type="transmembrane region" description="Helical" evidence="5">
    <location>
        <begin position="79"/>
        <end position="104"/>
    </location>
</feature>
<evidence type="ECO:0000256" key="4">
    <source>
        <dbReference type="ARBA" id="ARBA00023136"/>
    </source>
</evidence>
<evidence type="ECO:0000256" key="1">
    <source>
        <dbReference type="ARBA" id="ARBA00004141"/>
    </source>
</evidence>
<evidence type="ECO:0008006" key="8">
    <source>
        <dbReference type="Google" id="ProtNLM"/>
    </source>
</evidence>
<evidence type="ECO:0000256" key="3">
    <source>
        <dbReference type="ARBA" id="ARBA00022989"/>
    </source>
</evidence>
<dbReference type="Proteomes" id="UP000637695">
    <property type="component" value="Unassembled WGS sequence"/>
</dbReference>
<dbReference type="EMBL" id="BMOY01000019">
    <property type="protein sequence ID" value="GGJ06296.1"/>
    <property type="molecule type" value="Genomic_DNA"/>
</dbReference>
<feature type="transmembrane region" description="Helical" evidence="5">
    <location>
        <begin position="34"/>
        <end position="54"/>
    </location>
</feature>
<feature type="transmembrane region" description="Helical" evidence="5">
    <location>
        <begin position="6"/>
        <end position="22"/>
    </location>
</feature>
<keyword evidence="4 5" id="KW-0472">Membrane</keyword>
<evidence type="ECO:0000313" key="6">
    <source>
        <dbReference type="EMBL" id="GGJ06296.1"/>
    </source>
</evidence>
<keyword evidence="3 5" id="KW-1133">Transmembrane helix</keyword>
<reference evidence="6" key="1">
    <citation type="journal article" date="2014" name="Int. J. Syst. Evol. Microbiol.">
        <title>Complete genome sequence of Corynebacterium casei LMG S-19264T (=DSM 44701T), isolated from a smear-ripened cheese.</title>
        <authorList>
            <consortium name="US DOE Joint Genome Institute (JGI-PGF)"/>
            <person name="Walter F."/>
            <person name="Albersmeier A."/>
            <person name="Kalinowski J."/>
            <person name="Ruckert C."/>
        </authorList>
    </citation>
    <scope>NUCLEOTIDE SEQUENCE</scope>
    <source>
        <strain evidence="6">JCM 18487</strain>
    </source>
</reference>
<dbReference type="GO" id="GO:0009403">
    <property type="term" value="P:toxin biosynthetic process"/>
    <property type="evidence" value="ECO:0007669"/>
    <property type="project" value="InterPro"/>
</dbReference>
<organism evidence="6 7">
    <name type="scientific">Alicyclobacillus cellulosilyticus</name>
    <dbReference type="NCBI Taxonomy" id="1003997"/>
    <lineage>
        <taxon>Bacteria</taxon>
        <taxon>Bacillati</taxon>
        <taxon>Bacillota</taxon>
        <taxon>Bacilli</taxon>
        <taxon>Bacillales</taxon>
        <taxon>Alicyclobacillaceae</taxon>
        <taxon>Alicyclobacillus</taxon>
    </lineage>
</organism>
<evidence type="ECO:0000313" key="7">
    <source>
        <dbReference type="Proteomes" id="UP000637695"/>
    </source>
</evidence>
<evidence type="ECO:0000256" key="5">
    <source>
        <dbReference type="SAM" id="Phobius"/>
    </source>
</evidence>
<dbReference type="InterPro" id="IPR003825">
    <property type="entry name" value="Colicin-V_CvpA"/>
</dbReference>
<dbReference type="GO" id="GO:0016020">
    <property type="term" value="C:membrane"/>
    <property type="evidence" value="ECO:0007669"/>
    <property type="project" value="UniProtKB-SubCell"/>
</dbReference>
<comment type="caution">
    <text evidence="6">The sequence shown here is derived from an EMBL/GenBank/DDBJ whole genome shotgun (WGS) entry which is preliminary data.</text>
</comment>
<dbReference type="PANTHER" id="PTHR37306:SF1">
    <property type="entry name" value="COLICIN V PRODUCTION PROTEIN"/>
    <property type="match status" value="1"/>
</dbReference>